<keyword evidence="4" id="KW-1185">Reference proteome</keyword>
<dbReference type="CDD" id="cd00160">
    <property type="entry name" value="RhoGEF"/>
    <property type="match status" value="1"/>
</dbReference>
<dbReference type="InterPro" id="IPR027267">
    <property type="entry name" value="AH/BAR_dom_sf"/>
</dbReference>
<feature type="compositionally biased region" description="Polar residues" evidence="1">
    <location>
        <begin position="933"/>
        <end position="962"/>
    </location>
</feature>
<dbReference type="InterPro" id="IPR000219">
    <property type="entry name" value="DH_dom"/>
</dbReference>
<sequence>MSSLSESRTASGPRSRRVDSSGPPEDFRLSTTSTASTSSYQFAPSTPPTTSPPIPPRSPLRPNGKTARGPPTTVPPPDALSTDPDGDEMPLLHARSFGSLSGLLDQSLPASSSHRPTTPDKPLPLTPQPSDSMPLSREPEEDDEDTLLPSASTCTRSSATAAMSKRNHALVELLTSERSYASDLALIRDIHIPLALGASNRADPPSDRPLTDCVPSSTPFDPQCLLNTHIAIVRGPGQPAPFSATPATPPGSSASSSRTLSTASDSSYLSTGGPPMTREDTKIIFNNVSDLAEFADRFTEMLEQALGNVLEGGTGEDYVGKLFLQMIPSMEPLYHTYITKHPTAIEHLHKLPQTPALTAYLAQTRTLASTLSHAWDLPSLLIKPVQRLMKYPLLLHTIISETPKAHPDLANLEAAKKALEDVAGGANEGRRRREVVREVLTGMPATATIQKGEVKAKKKGLNVGVTTSVSLGRMKSLRSAAAKAKEGPEANAEAEAVKEMGEKLRQYEAFLQDFATESGNWADAVRGLMLALEDWAQSFGRVIWMGEEDAPSEAFDAFLELINEQLLPICDETKDAITDRLHLLIQSLIDSTTAPMRLLEAMDTLEPLHYGLLNIVQKTRQPPQLLEASQSYVALRSQLHLELPKYLDLFESGISACLLRFGGIQQRFFSNVRDRWSELWDALKVDEEANAGAPETLRVWWGRFAEVEAQIQGLNIVRPLEKRSPPERLRLKSNGKHRESDAASTVVASSILAALDPLHISHHSPSTTTFQSGPASAKARSVHSAESEHYVRLDRKSQESLHSKRSVKSRRPSSSRGNSMAGSTLVDETPYEYAVPQLNALGASPPRPTYHRTRSIPISPVPMNKSHSTGRFLDAPENTSPSSSNPSLNGVAGTLQPDDGRGRPSRKPSFRRRLTDSFRSTTGVDTRHRRSPSLPTYNGNPISTPSPSPNKSTFAPSTTSTAGGRKRPSGGQIPPLYQCRVIHPCEPPPGVSYRDIPFFTLRVDDIYDILQEAGHPSTHRDLPLYVDDGEDCLLLARSEAGDVGWVLASFLLPVD</sequence>
<dbReference type="PROSITE" id="PS50010">
    <property type="entry name" value="DH_2"/>
    <property type="match status" value="1"/>
</dbReference>
<feature type="compositionally biased region" description="Polar residues" evidence="1">
    <location>
        <begin position="764"/>
        <end position="774"/>
    </location>
</feature>
<dbReference type="GO" id="GO:0031991">
    <property type="term" value="P:regulation of actomyosin contractile ring contraction"/>
    <property type="evidence" value="ECO:0007669"/>
    <property type="project" value="TreeGrafter"/>
</dbReference>
<feature type="compositionally biased region" description="Basic residues" evidence="1">
    <location>
        <begin position="903"/>
        <end position="912"/>
    </location>
</feature>
<dbReference type="PANTHER" id="PTHR22834">
    <property type="entry name" value="NUCLEAR FUSION PROTEIN FUS2"/>
    <property type="match status" value="1"/>
</dbReference>
<feature type="region of interest" description="Disordered" evidence="1">
    <location>
        <begin position="764"/>
        <end position="825"/>
    </location>
</feature>
<dbReference type="GO" id="GO:0032955">
    <property type="term" value="P:regulation of division septum assembly"/>
    <property type="evidence" value="ECO:0007669"/>
    <property type="project" value="TreeGrafter"/>
</dbReference>
<evidence type="ECO:0000259" key="2">
    <source>
        <dbReference type="PROSITE" id="PS50010"/>
    </source>
</evidence>
<organism evidence="3 4">
    <name type="scientific">Lentinus brumalis</name>
    <dbReference type="NCBI Taxonomy" id="2498619"/>
    <lineage>
        <taxon>Eukaryota</taxon>
        <taxon>Fungi</taxon>
        <taxon>Dikarya</taxon>
        <taxon>Basidiomycota</taxon>
        <taxon>Agaricomycotina</taxon>
        <taxon>Agaricomycetes</taxon>
        <taxon>Polyporales</taxon>
        <taxon>Polyporaceae</taxon>
        <taxon>Lentinus</taxon>
    </lineage>
</organism>
<dbReference type="OrthoDB" id="10256089at2759"/>
<evidence type="ECO:0000313" key="4">
    <source>
        <dbReference type="Proteomes" id="UP000256964"/>
    </source>
</evidence>
<gene>
    <name evidence="3" type="ORF">OH76DRAFT_1483723</name>
</gene>
<feature type="region of interest" description="Disordered" evidence="1">
    <location>
        <begin position="236"/>
        <end position="275"/>
    </location>
</feature>
<dbReference type="EMBL" id="KZ857410">
    <property type="protein sequence ID" value="RDX48625.1"/>
    <property type="molecule type" value="Genomic_DNA"/>
</dbReference>
<dbReference type="SMART" id="SM00325">
    <property type="entry name" value="RhoGEF"/>
    <property type="match status" value="1"/>
</dbReference>
<feature type="compositionally biased region" description="Low complexity" evidence="1">
    <location>
        <begin position="876"/>
        <end position="889"/>
    </location>
</feature>
<feature type="compositionally biased region" description="Low complexity" evidence="1">
    <location>
        <begin position="240"/>
        <end position="267"/>
    </location>
</feature>
<reference evidence="3 4" key="1">
    <citation type="journal article" date="2018" name="Biotechnol. Biofuels">
        <title>Integrative visual omics of the white-rot fungus Polyporus brumalis exposes the biotechnological potential of its oxidative enzymes for delignifying raw plant biomass.</title>
        <authorList>
            <person name="Miyauchi S."/>
            <person name="Rancon A."/>
            <person name="Drula E."/>
            <person name="Hage H."/>
            <person name="Chaduli D."/>
            <person name="Favel A."/>
            <person name="Grisel S."/>
            <person name="Henrissat B."/>
            <person name="Herpoel-Gimbert I."/>
            <person name="Ruiz-Duenas F.J."/>
            <person name="Chevret D."/>
            <person name="Hainaut M."/>
            <person name="Lin J."/>
            <person name="Wang M."/>
            <person name="Pangilinan J."/>
            <person name="Lipzen A."/>
            <person name="Lesage-Meessen L."/>
            <person name="Navarro D."/>
            <person name="Riley R."/>
            <person name="Grigoriev I.V."/>
            <person name="Zhou S."/>
            <person name="Raouche S."/>
            <person name="Rosso M.N."/>
        </authorList>
    </citation>
    <scope>NUCLEOTIDE SEQUENCE [LARGE SCALE GENOMIC DNA]</scope>
    <source>
        <strain evidence="3 4">BRFM 1820</strain>
    </source>
</reference>
<dbReference type="InterPro" id="IPR051492">
    <property type="entry name" value="Dynamin-Rho_GEF"/>
</dbReference>
<dbReference type="GO" id="GO:0005085">
    <property type="term" value="F:guanyl-nucleotide exchange factor activity"/>
    <property type="evidence" value="ECO:0007669"/>
    <property type="project" value="InterPro"/>
</dbReference>
<feature type="compositionally biased region" description="Polar residues" evidence="1">
    <location>
        <begin position="1"/>
        <end position="12"/>
    </location>
</feature>
<dbReference type="AlphaFoldDB" id="A0A371D7V7"/>
<dbReference type="SUPFAM" id="SSF48065">
    <property type="entry name" value="DBL homology domain (DH-domain)"/>
    <property type="match status" value="1"/>
</dbReference>
<feature type="compositionally biased region" description="Basic and acidic residues" evidence="1">
    <location>
        <begin position="783"/>
        <end position="802"/>
    </location>
</feature>
<feature type="domain" description="DH" evidence="2">
    <location>
        <begin position="165"/>
        <end position="429"/>
    </location>
</feature>
<feature type="region of interest" description="Disordered" evidence="1">
    <location>
        <begin position="1"/>
        <end position="163"/>
    </location>
</feature>
<proteinExistence type="predicted"/>
<dbReference type="Pfam" id="PF00621">
    <property type="entry name" value="RhoGEF"/>
    <property type="match status" value="1"/>
</dbReference>
<name>A0A371D7V7_9APHY</name>
<feature type="compositionally biased region" description="Pro residues" evidence="1">
    <location>
        <begin position="45"/>
        <end position="59"/>
    </location>
</feature>
<evidence type="ECO:0000256" key="1">
    <source>
        <dbReference type="SAM" id="MobiDB-lite"/>
    </source>
</evidence>
<protein>
    <recommendedName>
        <fullName evidence="2">DH domain-containing protein</fullName>
    </recommendedName>
</protein>
<dbReference type="Proteomes" id="UP000256964">
    <property type="component" value="Unassembled WGS sequence"/>
</dbReference>
<dbReference type="Gene3D" id="1.20.900.10">
    <property type="entry name" value="Dbl homology (DH) domain"/>
    <property type="match status" value="1"/>
</dbReference>
<dbReference type="STRING" id="139420.A0A371D7V7"/>
<dbReference type="SUPFAM" id="SSF103657">
    <property type="entry name" value="BAR/IMD domain-like"/>
    <property type="match status" value="1"/>
</dbReference>
<dbReference type="InterPro" id="IPR035899">
    <property type="entry name" value="DBL_dom_sf"/>
</dbReference>
<feature type="region of interest" description="Disordered" evidence="1">
    <location>
        <begin position="839"/>
        <end position="974"/>
    </location>
</feature>
<feature type="compositionally biased region" description="Low complexity" evidence="1">
    <location>
        <begin position="30"/>
        <end position="39"/>
    </location>
</feature>
<dbReference type="PANTHER" id="PTHR22834:SF20">
    <property type="entry name" value="SH3 DOMAIN-CONTAINING PROTEIN"/>
    <property type="match status" value="1"/>
</dbReference>
<accession>A0A371D7V7</accession>
<dbReference type="Gene3D" id="1.20.1270.60">
    <property type="entry name" value="Arfaptin homology (AH) domain/BAR domain"/>
    <property type="match status" value="1"/>
</dbReference>
<evidence type="ECO:0000313" key="3">
    <source>
        <dbReference type="EMBL" id="RDX48625.1"/>
    </source>
</evidence>
<dbReference type="GO" id="GO:0005737">
    <property type="term" value="C:cytoplasm"/>
    <property type="evidence" value="ECO:0007669"/>
    <property type="project" value="TreeGrafter"/>
</dbReference>
<feature type="compositionally biased region" description="Low complexity" evidence="1">
    <location>
        <begin position="150"/>
        <end position="162"/>
    </location>
</feature>
<feature type="compositionally biased region" description="Basic residues" evidence="1">
    <location>
        <begin position="803"/>
        <end position="813"/>
    </location>
</feature>